<protein>
    <recommendedName>
        <fullName evidence="3">C2H2-type domain-containing protein</fullName>
    </recommendedName>
</protein>
<dbReference type="PROSITE" id="PS00028">
    <property type="entry name" value="ZINC_FINGER_C2H2_1"/>
    <property type="match status" value="1"/>
</dbReference>
<keyword evidence="5" id="KW-1185">Reference proteome</keyword>
<dbReference type="SUPFAM" id="SSF57667">
    <property type="entry name" value="beta-beta-alpha zinc fingers"/>
    <property type="match status" value="1"/>
</dbReference>
<evidence type="ECO:0000259" key="3">
    <source>
        <dbReference type="PROSITE" id="PS50157"/>
    </source>
</evidence>
<organism evidence="4 5">
    <name type="scientific">Adiantum capillus-veneris</name>
    <name type="common">Maidenhair fern</name>
    <dbReference type="NCBI Taxonomy" id="13818"/>
    <lineage>
        <taxon>Eukaryota</taxon>
        <taxon>Viridiplantae</taxon>
        <taxon>Streptophyta</taxon>
        <taxon>Embryophyta</taxon>
        <taxon>Tracheophyta</taxon>
        <taxon>Polypodiopsida</taxon>
        <taxon>Polypodiidae</taxon>
        <taxon>Polypodiales</taxon>
        <taxon>Pteridineae</taxon>
        <taxon>Pteridaceae</taxon>
        <taxon>Vittarioideae</taxon>
        <taxon>Adiantum</taxon>
    </lineage>
</organism>
<dbReference type="Gene3D" id="3.30.160.60">
    <property type="entry name" value="Classic Zinc Finger"/>
    <property type="match status" value="1"/>
</dbReference>
<accession>A0A9D4VDD8</accession>
<evidence type="ECO:0000313" key="4">
    <source>
        <dbReference type="EMBL" id="KAI5084480.1"/>
    </source>
</evidence>
<dbReference type="Proteomes" id="UP000886520">
    <property type="component" value="Chromosome 1"/>
</dbReference>
<evidence type="ECO:0000313" key="5">
    <source>
        <dbReference type="Proteomes" id="UP000886520"/>
    </source>
</evidence>
<dbReference type="OrthoDB" id="1721933at2759"/>
<dbReference type="InterPro" id="IPR036236">
    <property type="entry name" value="Znf_C2H2_sf"/>
</dbReference>
<gene>
    <name evidence="4" type="ORF">GOP47_0000649</name>
</gene>
<feature type="domain" description="C2H2-type" evidence="3">
    <location>
        <begin position="73"/>
        <end position="100"/>
    </location>
</feature>
<proteinExistence type="predicted"/>
<dbReference type="PANTHER" id="PTHR45730">
    <property type="entry name" value="ZINC FINGER PROTEIN JAGGED"/>
    <property type="match status" value="1"/>
</dbReference>
<feature type="region of interest" description="Disordered" evidence="2">
    <location>
        <begin position="379"/>
        <end position="424"/>
    </location>
</feature>
<evidence type="ECO:0000256" key="2">
    <source>
        <dbReference type="SAM" id="MobiDB-lite"/>
    </source>
</evidence>
<dbReference type="GO" id="GO:0008270">
    <property type="term" value="F:zinc ion binding"/>
    <property type="evidence" value="ECO:0007669"/>
    <property type="project" value="UniProtKB-KW"/>
</dbReference>
<dbReference type="InterPro" id="IPR013087">
    <property type="entry name" value="Znf_C2H2_type"/>
</dbReference>
<keyword evidence="1" id="KW-0863">Zinc-finger</keyword>
<comment type="caution">
    <text evidence="4">The sequence shown here is derived from an EMBL/GenBank/DDBJ whole genome shotgun (WGS) entry which is preliminary data.</text>
</comment>
<sequence length="424" mass="46987">MEDGLGGVSGGSNAGLLQNFSWEALGRPPGSTSELTTFEDELEEQDEHSVKSDRKRLHYKIEGDKEMDSSKRYKCRFCTMTFQKAQALGGHMNKHKQERQNESWNRALQLIQQGNPSPTLSGGHHELFSSHSRSGPYHMQGSRIPSEHDILGVGSHKSIDDDMFLCNNAETVIDTLHTRLNGWTLPDPRPQLTFMNQPPLCNRVLTQIPFTGYDAANFVSYMDSKSLPTSMGSVFPQGGSERFFDQGFSASGLRETGLQCSLQKYEDVPPLPETRISQQVPSSMQLLGLSHEEAVHGGPTWKQYMEETVHGGLIYPYRMERVRESEAFCRGEAHSNPIEATREWKSLSHLIAVDGSQGFSVKALPIHANLHSNTRAVSFDSAPQMGGPSITLESSNGTSHTRIVDGANESSTSSEGGWRKDNMK</sequence>
<keyword evidence="1" id="KW-0479">Metal-binding</keyword>
<dbReference type="GO" id="GO:0003700">
    <property type="term" value="F:DNA-binding transcription factor activity"/>
    <property type="evidence" value="ECO:0007669"/>
    <property type="project" value="InterPro"/>
</dbReference>
<dbReference type="InterPro" id="IPR045320">
    <property type="entry name" value="JAGGED/SL1-like"/>
</dbReference>
<evidence type="ECO:0000256" key="1">
    <source>
        <dbReference type="PROSITE-ProRule" id="PRU00042"/>
    </source>
</evidence>
<keyword evidence="1" id="KW-0862">Zinc</keyword>
<feature type="compositionally biased region" description="Polar residues" evidence="2">
    <location>
        <begin position="391"/>
        <end position="401"/>
    </location>
</feature>
<dbReference type="EMBL" id="JABFUD020000001">
    <property type="protein sequence ID" value="KAI5084480.1"/>
    <property type="molecule type" value="Genomic_DNA"/>
</dbReference>
<reference evidence="4" key="1">
    <citation type="submission" date="2021-01" db="EMBL/GenBank/DDBJ databases">
        <title>Adiantum capillus-veneris genome.</title>
        <authorList>
            <person name="Fang Y."/>
            <person name="Liao Q."/>
        </authorList>
    </citation>
    <scope>NUCLEOTIDE SEQUENCE</scope>
    <source>
        <strain evidence="4">H3</strain>
        <tissue evidence="4">Leaf</tissue>
    </source>
</reference>
<dbReference type="PROSITE" id="PS50157">
    <property type="entry name" value="ZINC_FINGER_C2H2_2"/>
    <property type="match status" value="1"/>
</dbReference>
<feature type="region of interest" description="Disordered" evidence="2">
    <location>
        <begin position="122"/>
        <end position="144"/>
    </location>
</feature>
<dbReference type="AlphaFoldDB" id="A0A9D4VDD8"/>
<name>A0A9D4VDD8_ADICA</name>